<evidence type="ECO:0000313" key="2">
    <source>
        <dbReference type="Proteomes" id="UP000324222"/>
    </source>
</evidence>
<keyword evidence="2" id="KW-1185">Reference proteome</keyword>
<dbReference type="EMBL" id="VSRR010014581">
    <property type="protein sequence ID" value="MPC57194.1"/>
    <property type="molecule type" value="Genomic_DNA"/>
</dbReference>
<sequence>MNYNLHSNGRANPSTVHAGYQATLGQSCCSNPLFWKLVAGFRKPALKCHIFQFCSWFSDVDIVTLPPRPHSFHNHNRNTLNFSGRTGWQQTQGYFEVKIHG</sequence>
<proteinExistence type="predicted"/>
<accession>A0A5B7GL13</accession>
<protein>
    <submittedName>
        <fullName evidence="1">Uncharacterized protein</fullName>
    </submittedName>
</protein>
<comment type="caution">
    <text evidence="1">The sequence shown here is derived from an EMBL/GenBank/DDBJ whole genome shotgun (WGS) entry which is preliminary data.</text>
</comment>
<evidence type="ECO:0000313" key="1">
    <source>
        <dbReference type="EMBL" id="MPC57194.1"/>
    </source>
</evidence>
<organism evidence="1 2">
    <name type="scientific">Portunus trituberculatus</name>
    <name type="common">Swimming crab</name>
    <name type="synonym">Neptunus trituberculatus</name>
    <dbReference type="NCBI Taxonomy" id="210409"/>
    <lineage>
        <taxon>Eukaryota</taxon>
        <taxon>Metazoa</taxon>
        <taxon>Ecdysozoa</taxon>
        <taxon>Arthropoda</taxon>
        <taxon>Crustacea</taxon>
        <taxon>Multicrustacea</taxon>
        <taxon>Malacostraca</taxon>
        <taxon>Eumalacostraca</taxon>
        <taxon>Eucarida</taxon>
        <taxon>Decapoda</taxon>
        <taxon>Pleocyemata</taxon>
        <taxon>Brachyura</taxon>
        <taxon>Eubrachyura</taxon>
        <taxon>Portunoidea</taxon>
        <taxon>Portunidae</taxon>
        <taxon>Portuninae</taxon>
        <taxon>Portunus</taxon>
    </lineage>
</organism>
<dbReference type="AlphaFoldDB" id="A0A5B7GL13"/>
<gene>
    <name evidence="1" type="ORF">E2C01_051169</name>
</gene>
<dbReference type="Proteomes" id="UP000324222">
    <property type="component" value="Unassembled WGS sequence"/>
</dbReference>
<name>A0A5B7GL13_PORTR</name>
<reference evidence="1 2" key="1">
    <citation type="submission" date="2019-05" db="EMBL/GenBank/DDBJ databases">
        <title>Another draft genome of Portunus trituberculatus and its Hox gene families provides insights of decapod evolution.</title>
        <authorList>
            <person name="Jeong J.-H."/>
            <person name="Song I."/>
            <person name="Kim S."/>
            <person name="Choi T."/>
            <person name="Kim D."/>
            <person name="Ryu S."/>
            <person name="Kim W."/>
        </authorList>
    </citation>
    <scope>NUCLEOTIDE SEQUENCE [LARGE SCALE GENOMIC DNA]</scope>
    <source>
        <tissue evidence="1">Muscle</tissue>
    </source>
</reference>